<keyword evidence="1" id="KW-1133">Transmembrane helix</keyword>
<dbReference type="CDD" id="cd03395">
    <property type="entry name" value="PAP2_like_4"/>
    <property type="match status" value="1"/>
</dbReference>
<evidence type="ECO:0000313" key="4">
    <source>
        <dbReference type="Proteomes" id="UP000176050"/>
    </source>
</evidence>
<proteinExistence type="predicted"/>
<feature type="transmembrane region" description="Helical" evidence="1">
    <location>
        <begin position="56"/>
        <end position="75"/>
    </location>
</feature>
<dbReference type="SMART" id="SM00014">
    <property type="entry name" value="acidPPc"/>
    <property type="match status" value="1"/>
</dbReference>
<keyword evidence="1" id="KW-0812">Transmembrane</keyword>
<dbReference type="InterPro" id="IPR036938">
    <property type="entry name" value="PAP2/HPO_sf"/>
</dbReference>
<dbReference type="PANTHER" id="PTHR14969:SF13">
    <property type="entry name" value="AT30094P"/>
    <property type="match status" value="1"/>
</dbReference>
<accession>A0A1D8P5X5</accession>
<dbReference type="Gene3D" id="1.20.144.10">
    <property type="entry name" value="Phosphatidic acid phosphatase type 2/haloperoxidase"/>
    <property type="match status" value="1"/>
</dbReference>
<feature type="transmembrane region" description="Helical" evidence="1">
    <location>
        <begin position="27"/>
        <end position="49"/>
    </location>
</feature>
<dbReference type="EMBL" id="CP017478">
    <property type="protein sequence ID" value="AOW19965.1"/>
    <property type="molecule type" value="Genomic_DNA"/>
</dbReference>
<dbReference type="Proteomes" id="UP000176050">
    <property type="component" value="Chromosome"/>
</dbReference>
<dbReference type="KEGG" id="lul:LPB138_04375"/>
<evidence type="ECO:0000259" key="2">
    <source>
        <dbReference type="SMART" id="SM00014"/>
    </source>
</evidence>
<evidence type="ECO:0000256" key="1">
    <source>
        <dbReference type="SAM" id="Phobius"/>
    </source>
</evidence>
<organism evidence="3 4">
    <name type="scientific">Urechidicola croceus</name>
    <dbReference type="NCBI Taxonomy" id="1850246"/>
    <lineage>
        <taxon>Bacteria</taxon>
        <taxon>Pseudomonadati</taxon>
        <taxon>Bacteroidota</taxon>
        <taxon>Flavobacteriia</taxon>
        <taxon>Flavobacteriales</taxon>
        <taxon>Flavobacteriaceae</taxon>
        <taxon>Urechidicola</taxon>
    </lineage>
</organism>
<dbReference type="PANTHER" id="PTHR14969">
    <property type="entry name" value="SPHINGOSINE-1-PHOSPHATE PHOSPHOHYDROLASE"/>
    <property type="match status" value="1"/>
</dbReference>
<dbReference type="OrthoDB" id="9789113at2"/>
<dbReference type="Pfam" id="PF01569">
    <property type="entry name" value="PAP2"/>
    <property type="match status" value="1"/>
</dbReference>
<feature type="transmembrane region" description="Helical" evidence="1">
    <location>
        <begin position="162"/>
        <end position="180"/>
    </location>
</feature>
<dbReference type="InterPro" id="IPR000326">
    <property type="entry name" value="PAP2/HPO"/>
</dbReference>
<gene>
    <name evidence="3" type="ORF">LPB138_04375</name>
</gene>
<feature type="transmembrane region" description="Helical" evidence="1">
    <location>
        <begin position="136"/>
        <end position="156"/>
    </location>
</feature>
<feature type="transmembrane region" description="Helical" evidence="1">
    <location>
        <begin position="108"/>
        <end position="129"/>
    </location>
</feature>
<sequence length="195" mass="22640">MLEKIKDIDTDLLLYLNGLGTETWDGFWLFMTYTLTSVPLYLFILFLVYRYYGLKKMAITLLFVVILITLTDQMANMFKYGFGRLRPCYNEQIMHLVRLVKPTCGGKYSFFSGHASNSMSVAMFFSLLIGKHVKWIPYFLITWALLVGYSRIYIGVHFPFDVLFGFLVGVVLGTTVYKLMKLFLKKFISKTTITQ</sequence>
<keyword evidence="4" id="KW-1185">Reference proteome</keyword>
<dbReference type="STRING" id="1850246.LPB138_04375"/>
<feature type="domain" description="Phosphatidic acid phosphatase type 2/haloperoxidase" evidence="2">
    <location>
        <begin position="61"/>
        <end position="177"/>
    </location>
</feature>
<evidence type="ECO:0000313" key="3">
    <source>
        <dbReference type="EMBL" id="AOW19965.1"/>
    </source>
</evidence>
<dbReference type="SUPFAM" id="SSF48317">
    <property type="entry name" value="Acid phosphatase/Vanadium-dependent haloperoxidase"/>
    <property type="match status" value="1"/>
</dbReference>
<dbReference type="AlphaFoldDB" id="A0A1D8P5X5"/>
<dbReference type="RefSeq" id="WP_070236104.1">
    <property type="nucleotide sequence ID" value="NZ_CP017478.1"/>
</dbReference>
<keyword evidence="1" id="KW-0472">Membrane</keyword>
<name>A0A1D8P5X5_9FLAO</name>
<protein>
    <submittedName>
        <fullName evidence="3">Phosphatase PAP2 family protein</fullName>
    </submittedName>
</protein>
<reference evidence="3 4" key="1">
    <citation type="submission" date="2016-10" db="EMBL/GenBank/DDBJ databases">
        <title>Lutibacter sp. LPB0138, isolated from marine gastropod.</title>
        <authorList>
            <person name="Kim E."/>
            <person name="Yi H."/>
        </authorList>
    </citation>
    <scope>NUCLEOTIDE SEQUENCE [LARGE SCALE GENOMIC DNA]</scope>
    <source>
        <strain evidence="3 4">LPB0138</strain>
    </source>
</reference>